<protein>
    <submittedName>
        <fullName evidence="1">Uncharacterized protein</fullName>
    </submittedName>
</protein>
<dbReference type="EMBL" id="KN600631">
    <property type="protein sequence ID" value="KHJ80442.1"/>
    <property type="molecule type" value="Genomic_DNA"/>
</dbReference>
<organism evidence="1 2">
    <name type="scientific">Oesophagostomum dentatum</name>
    <name type="common">Nodular worm</name>
    <dbReference type="NCBI Taxonomy" id="61180"/>
    <lineage>
        <taxon>Eukaryota</taxon>
        <taxon>Metazoa</taxon>
        <taxon>Ecdysozoa</taxon>
        <taxon>Nematoda</taxon>
        <taxon>Chromadorea</taxon>
        <taxon>Rhabditida</taxon>
        <taxon>Rhabditina</taxon>
        <taxon>Rhabditomorpha</taxon>
        <taxon>Strongyloidea</taxon>
        <taxon>Strongylidae</taxon>
        <taxon>Oesophagostomum</taxon>
    </lineage>
</organism>
<gene>
    <name evidence="1" type="ORF">OESDEN_19883</name>
</gene>
<accession>A0A0B1SA71</accession>
<evidence type="ECO:0000313" key="1">
    <source>
        <dbReference type="EMBL" id="KHJ80442.1"/>
    </source>
</evidence>
<feature type="non-terminal residue" evidence="1">
    <location>
        <position position="116"/>
    </location>
</feature>
<dbReference type="AlphaFoldDB" id="A0A0B1SA71"/>
<dbReference type="OrthoDB" id="5784274at2759"/>
<evidence type="ECO:0000313" key="2">
    <source>
        <dbReference type="Proteomes" id="UP000053660"/>
    </source>
</evidence>
<dbReference type="Proteomes" id="UP000053660">
    <property type="component" value="Unassembled WGS sequence"/>
</dbReference>
<keyword evidence="2" id="KW-1185">Reference proteome</keyword>
<proteinExistence type="predicted"/>
<sequence length="116" mass="13605">METVLDELPQFFPDLEYSLNKRKRWELAENILRSKKPYYKQAIATVSTPKRGEKWWHSDFGLVDTRKLSKRLVSQAAKKGKSKNMTLLSVCNFDNKPTVHFNIVRCYSDTSYNSQL</sequence>
<reference evidence="1 2" key="1">
    <citation type="submission" date="2014-03" db="EMBL/GenBank/DDBJ databases">
        <title>Draft genome of the hookworm Oesophagostomum dentatum.</title>
        <authorList>
            <person name="Mitreva M."/>
        </authorList>
    </citation>
    <scope>NUCLEOTIDE SEQUENCE [LARGE SCALE GENOMIC DNA]</scope>
    <source>
        <strain evidence="1 2">OD-Hann</strain>
    </source>
</reference>
<name>A0A0B1SA71_OESDE</name>